<protein>
    <recommendedName>
        <fullName evidence="2">F-box domain-containing protein</fullName>
    </recommendedName>
</protein>
<dbReference type="SUPFAM" id="SSF81383">
    <property type="entry name" value="F-box domain"/>
    <property type="match status" value="1"/>
</dbReference>
<evidence type="ECO:0000256" key="1">
    <source>
        <dbReference type="SAM" id="MobiDB-lite"/>
    </source>
</evidence>
<dbReference type="InterPro" id="IPR036047">
    <property type="entry name" value="F-box-like_dom_sf"/>
</dbReference>
<dbReference type="OrthoDB" id="5359231at2759"/>
<dbReference type="PROSITE" id="PS50181">
    <property type="entry name" value="FBOX"/>
    <property type="match status" value="1"/>
</dbReference>
<evidence type="ECO:0000313" key="3">
    <source>
        <dbReference type="EMBL" id="KAF2005552.1"/>
    </source>
</evidence>
<dbReference type="Gene3D" id="1.20.1280.50">
    <property type="match status" value="1"/>
</dbReference>
<dbReference type="Proteomes" id="UP000799779">
    <property type="component" value="Unassembled WGS sequence"/>
</dbReference>
<proteinExistence type="predicted"/>
<dbReference type="Pfam" id="PF00646">
    <property type="entry name" value="F-box"/>
    <property type="match status" value="1"/>
</dbReference>
<dbReference type="AlphaFoldDB" id="A0A6A5WV18"/>
<keyword evidence="4" id="KW-1185">Reference proteome</keyword>
<organism evidence="3 4">
    <name type="scientific">Amniculicola lignicola CBS 123094</name>
    <dbReference type="NCBI Taxonomy" id="1392246"/>
    <lineage>
        <taxon>Eukaryota</taxon>
        <taxon>Fungi</taxon>
        <taxon>Dikarya</taxon>
        <taxon>Ascomycota</taxon>
        <taxon>Pezizomycotina</taxon>
        <taxon>Dothideomycetes</taxon>
        <taxon>Pleosporomycetidae</taxon>
        <taxon>Pleosporales</taxon>
        <taxon>Amniculicolaceae</taxon>
        <taxon>Amniculicola</taxon>
    </lineage>
</organism>
<sequence length="622" mass="70919">MTITLDRLPFDVLFYIASSLGFNDIIHLSQTCHQLKLLLEESTLCRKAIENHALHSKEAKLAQEKIITYREAVQSVYERRRAFSNAYPFSARIVGQGTAFTYRQGVLCVLHGSTIRVLEVHSSSQFLEIDLNPIIDSLLESSGESPGEPKFSLLYYSDGILAIHYDKPGRQNNGRILAISTRKDAPERILRRARLIRDIVLEASSKLFVRHTEHYLYYGTYSAMGDHNHHEWELRGVSLDRDHPIPRHQPLQLVEFFGTDIGPTIAFACHDGYFYAVSNQTSFDVEELDWTSFYHCVRFPLDDPAVNKEPEINTRVYRRQHAEGPIHDSWTDLTLQVDESTNELVIVESRREWQNGSSRQLRTFYVAPIDFKKASSAEDSPSNVPALPLDDQFTQLLDPSNKPNWGPPEARLSRDTHPEFGQGCGTTRPFILARTKVRAYNYSCRTFIDVVEDDKCCGDPYSPPCLRIRTGAWRLAPRDRQPQDKPVISKSQKVTPRPADDLPYEHTLIKMWPPPATKCPCSKRLHEILNPPILLSSGMNRMVTGVADERSLVYLVKPGRSYVAEENALGTLVVINFNRETRTMASPDSDSGQAQEMKDLFNPSDWHWSREQNALCETQACR</sequence>
<feature type="region of interest" description="Disordered" evidence="1">
    <location>
        <begin position="477"/>
        <end position="500"/>
    </location>
</feature>
<gene>
    <name evidence="3" type="ORF">P154DRAFT_423794</name>
</gene>
<evidence type="ECO:0000313" key="4">
    <source>
        <dbReference type="Proteomes" id="UP000799779"/>
    </source>
</evidence>
<accession>A0A6A5WV18</accession>
<evidence type="ECO:0000259" key="2">
    <source>
        <dbReference type="PROSITE" id="PS50181"/>
    </source>
</evidence>
<dbReference type="InterPro" id="IPR001810">
    <property type="entry name" value="F-box_dom"/>
</dbReference>
<name>A0A6A5WV18_9PLEO</name>
<dbReference type="EMBL" id="ML977562">
    <property type="protein sequence ID" value="KAF2005552.1"/>
    <property type="molecule type" value="Genomic_DNA"/>
</dbReference>
<reference evidence="3" key="1">
    <citation type="journal article" date="2020" name="Stud. Mycol.">
        <title>101 Dothideomycetes genomes: a test case for predicting lifestyles and emergence of pathogens.</title>
        <authorList>
            <person name="Haridas S."/>
            <person name="Albert R."/>
            <person name="Binder M."/>
            <person name="Bloem J."/>
            <person name="Labutti K."/>
            <person name="Salamov A."/>
            <person name="Andreopoulos B."/>
            <person name="Baker S."/>
            <person name="Barry K."/>
            <person name="Bills G."/>
            <person name="Bluhm B."/>
            <person name="Cannon C."/>
            <person name="Castanera R."/>
            <person name="Culley D."/>
            <person name="Daum C."/>
            <person name="Ezra D."/>
            <person name="Gonzalez J."/>
            <person name="Henrissat B."/>
            <person name="Kuo A."/>
            <person name="Liang C."/>
            <person name="Lipzen A."/>
            <person name="Lutzoni F."/>
            <person name="Magnuson J."/>
            <person name="Mondo S."/>
            <person name="Nolan M."/>
            <person name="Ohm R."/>
            <person name="Pangilinan J."/>
            <person name="Park H.-J."/>
            <person name="Ramirez L."/>
            <person name="Alfaro M."/>
            <person name="Sun H."/>
            <person name="Tritt A."/>
            <person name="Yoshinaga Y."/>
            <person name="Zwiers L.-H."/>
            <person name="Turgeon B."/>
            <person name="Goodwin S."/>
            <person name="Spatafora J."/>
            <person name="Crous P."/>
            <person name="Grigoriev I."/>
        </authorList>
    </citation>
    <scope>NUCLEOTIDE SEQUENCE</scope>
    <source>
        <strain evidence="3">CBS 123094</strain>
    </source>
</reference>
<feature type="domain" description="F-box" evidence="2">
    <location>
        <begin position="2"/>
        <end position="48"/>
    </location>
</feature>